<comment type="caution">
    <text evidence="2">The sequence shown here is derived from an EMBL/GenBank/DDBJ whole genome shotgun (WGS) entry which is preliminary data.</text>
</comment>
<organism evidence="2 3">
    <name type="scientific">Porites lobata</name>
    <dbReference type="NCBI Taxonomy" id="104759"/>
    <lineage>
        <taxon>Eukaryota</taxon>
        <taxon>Metazoa</taxon>
        <taxon>Cnidaria</taxon>
        <taxon>Anthozoa</taxon>
        <taxon>Hexacorallia</taxon>
        <taxon>Scleractinia</taxon>
        <taxon>Fungiina</taxon>
        <taxon>Poritidae</taxon>
        <taxon>Porites</taxon>
    </lineage>
</organism>
<gene>
    <name evidence="2" type="ORF">PLOB_00019531</name>
</gene>
<proteinExistence type="predicted"/>
<name>A0ABN8RIE1_9CNID</name>
<sequence length="102" mass="11149">MFAEADSSIITTLAELGQAAHPNEEIVAGIEKSVCLPYQPRTKFMTVKDLRWGLFKKKTSTIRQVATNTGRIAAGNPESPLPVDGLEQRQNNKPRVTITAAL</sequence>
<dbReference type="EMBL" id="CALNXK010000229">
    <property type="protein sequence ID" value="CAH3177729.1"/>
    <property type="molecule type" value="Genomic_DNA"/>
</dbReference>
<evidence type="ECO:0000313" key="3">
    <source>
        <dbReference type="Proteomes" id="UP001159405"/>
    </source>
</evidence>
<reference evidence="2 3" key="1">
    <citation type="submission" date="2022-05" db="EMBL/GenBank/DDBJ databases">
        <authorList>
            <consortium name="Genoscope - CEA"/>
            <person name="William W."/>
        </authorList>
    </citation>
    <scope>NUCLEOTIDE SEQUENCE [LARGE SCALE GENOMIC DNA]</scope>
</reference>
<accession>A0ABN8RIE1</accession>
<evidence type="ECO:0000313" key="2">
    <source>
        <dbReference type="EMBL" id="CAH3177729.1"/>
    </source>
</evidence>
<evidence type="ECO:0000256" key="1">
    <source>
        <dbReference type="SAM" id="MobiDB-lite"/>
    </source>
</evidence>
<protein>
    <submittedName>
        <fullName evidence="2">Uncharacterized protein</fullName>
    </submittedName>
</protein>
<feature type="region of interest" description="Disordered" evidence="1">
    <location>
        <begin position="69"/>
        <end position="102"/>
    </location>
</feature>
<dbReference type="Proteomes" id="UP001159405">
    <property type="component" value="Unassembled WGS sequence"/>
</dbReference>
<keyword evidence="3" id="KW-1185">Reference proteome</keyword>